<evidence type="ECO:0000256" key="2">
    <source>
        <dbReference type="ARBA" id="ARBA00011484"/>
    </source>
</evidence>
<dbReference type="PROSITE" id="PS50968">
    <property type="entry name" value="BIOTINYL_LIPOYL"/>
    <property type="match status" value="1"/>
</dbReference>
<gene>
    <name evidence="7" type="ORF">D7V93_39655</name>
</gene>
<dbReference type="CDD" id="cd06849">
    <property type="entry name" value="lipoyl_domain"/>
    <property type="match status" value="1"/>
</dbReference>
<dbReference type="InterPro" id="IPR000089">
    <property type="entry name" value="Biotin_lipoyl"/>
</dbReference>
<evidence type="ECO:0000256" key="3">
    <source>
        <dbReference type="ARBA" id="ARBA00022679"/>
    </source>
</evidence>
<organism evidence="7 8">
    <name type="scientific">Corallococcus llansteffanensis</name>
    <dbReference type="NCBI Taxonomy" id="2316731"/>
    <lineage>
        <taxon>Bacteria</taxon>
        <taxon>Pseudomonadati</taxon>
        <taxon>Myxococcota</taxon>
        <taxon>Myxococcia</taxon>
        <taxon>Myxococcales</taxon>
        <taxon>Cystobacterineae</taxon>
        <taxon>Myxococcaceae</taxon>
        <taxon>Corallococcus</taxon>
    </lineage>
</organism>
<keyword evidence="8" id="KW-1185">Reference proteome</keyword>
<sequence>MATFEFKLPDLGEGVMEGELVKWHVKEGDLVKEDQVLAEVMTDKATVTVPAPRAGRVVKTHGREGDMAKVHQLLV</sequence>
<dbReference type="GO" id="GO:0005737">
    <property type="term" value="C:cytoplasm"/>
    <property type="evidence" value="ECO:0007669"/>
    <property type="project" value="TreeGrafter"/>
</dbReference>
<accession>A0A3A8N9U0</accession>
<feature type="non-terminal residue" evidence="7">
    <location>
        <position position="75"/>
    </location>
</feature>
<dbReference type="AlphaFoldDB" id="A0A3A8N9U0"/>
<comment type="caution">
    <text evidence="7">The sequence shown here is derived from an EMBL/GenBank/DDBJ whole genome shotgun (WGS) entry which is preliminary data.</text>
</comment>
<dbReference type="PANTHER" id="PTHR43178:SF5">
    <property type="entry name" value="LIPOAMIDE ACYLTRANSFERASE COMPONENT OF BRANCHED-CHAIN ALPHA-KETO ACID DEHYDROGENASE COMPLEX, MITOCHONDRIAL"/>
    <property type="match status" value="1"/>
</dbReference>
<dbReference type="Pfam" id="PF00364">
    <property type="entry name" value="Biotin_lipoyl"/>
    <property type="match status" value="1"/>
</dbReference>
<dbReference type="GO" id="GO:0031405">
    <property type="term" value="F:lipoic acid binding"/>
    <property type="evidence" value="ECO:0007669"/>
    <property type="project" value="TreeGrafter"/>
</dbReference>
<keyword evidence="5" id="KW-0012">Acyltransferase</keyword>
<dbReference type="SUPFAM" id="SSF51230">
    <property type="entry name" value="Single hybrid motif"/>
    <property type="match status" value="1"/>
</dbReference>
<feature type="domain" description="Lipoyl-binding" evidence="6">
    <location>
        <begin position="3"/>
        <end position="75"/>
    </location>
</feature>
<comment type="subunit">
    <text evidence="2">Forms a 24-polypeptide structural core with octahedral symmetry.</text>
</comment>
<dbReference type="InterPro" id="IPR011053">
    <property type="entry name" value="Single_hybrid_motif"/>
</dbReference>
<dbReference type="InterPro" id="IPR003016">
    <property type="entry name" value="2-oxoA_DH_lipoyl-BS"/>
</dbReference>
<keyword evidence="4" id="KW-0450">Lipoyl</keyword>
<evidence type="ECO:0000256" key="4">
    <source>
        <dbReference type="ARBA" id="ARBA00022823"/>
    </source>
</evidence>
<dbReference type="InterPro" id="IPR050743">
    <property type="entry name" value="2-oxoacid_DH_E2_comp"/>
</dbReference>
<evidence type="ECO:0000313" key="7">
    <source>
        <dbReference type="EMBL" id="RKH40309.1"/>
    </source>
</evidence>
<proteinExistence type="predicted"/>
<evidence type="ECO:0000256" key="5">
    <source>
        <dbReference type="ARBA" id="ARBA00023315"/>
    </source>
</evidence>
<dbReference type="PANTHER" id="PTHR43178">
    <property type="entry name" value="DIHYDROLIPOAMIDE ACETYLTRANSFERASE COMPONENT OF PYRUVATE DEHYDROGENASE COMPLEX"/>
    <property type="match status" value="1"/>
</dbReference>
<dbReference type="Proteomes" id="UP000272888">
    <property type="component" value="Unassembled WGS sequence"/>
</dbReference>
<evidence type="ECO:0000259" key="6">
    <source>
        <dbReference type="PROSITE" id="PS50968"/>
    </source>
</evidence>
<dbReference type="Gene3D" id="2.40.50.100">
    <property type="match status" value="1"/>
</dbReference>
<evidence type="ECO:0000313" key="8">
    <source>
        <dbReference type="Proteomes" id="UP000272888"/>
    </source>
</evidence>
<comment type="cofactor">
    <cofactor evidence="1">
        <name>(R)-lipoate</name>
        <dbReference type="ChEBI" id="CHEBI:83088"/>
    </cofactor>
</comment>
<dbReference type="GO" id="GO:0016407">
    <property type="term" value="F:acetyltransferase activity"/>
    <property type="evidence" value="ECO:0007669"/>
    <property type="project" value="TreeGrafter"/>
</dbReference>
<dbReference type="RefSeq" id="WP_120648227.1">
    <property type="nucleotide sequence ID" value="NZ_RAWB01000758.1"/>
</dbReference>
<protein>
    <submittedName>
        <fullName evidence="7">Biotin/lipoyl-binding protein</fullName>
    </submittedName>
</protein>
<name>A0A3A8N9U0_9BACT</name>
<reference evidence="8" key="1">
    <citation type="submission" date="2018-09" db="EMBL/GenBank/DDBJ databases">
        <authorList>
            <person name="Livingstone P.G."/>
            <person name="Whitworth D.E."/>
        </authorList>
    </citation>
    <scope>NUCLEOTIDE SEQUENCE [LARGE SCALE GENOMIC DNA]</scope>
    <source>
        <strain evidence="8">CA051B</strain>
    </source>
</reference>
<dbReference type="PROSITE" id="PS00189">
    <property type="entry name" value="LIPOYL"/>
    <property type="match status" value="1"/>
</dbReference>
<evidence type="ECO:0000256" key="1">
    <source>
        <dbReference type="ARBA" id="ARBA00001938"/>
    </source>
</evidence>
<dbReference type="EMBL" id="RAWB01000758">
    <property type="protein sequence ID" value="RKH40309.1"/>
    <property type="molecule type" value="Genomic_DNA"/>
</dbReference>
<keyword evidence="3" id="KW-0808">Transferase</keyword>